<evidence type="ECO:0000313" key="1">
    <source>
        <dbReference type="EMBL" id="CFQ96709.1"/>
    </source>
</evidence>
<evidence type="ECO:0000313" key="2">
    <source>
        <dbReference type="Proteomes" id="UP000046784"/>
    </source>
</evidence>
<sequence>MMKITTAHYDQANYEFLVYGESHDQLQAFSKKLGCDCGAWEIHAAITDHALFHKQNNVPVLPHEVDVQ</sequence>
<dbReference type="Proteomes" id="UP000046784">
    <property type="component" value="Unassembled WGS sequence"/>
</dbReference>
<organism evidence="1 2">
    <name type="scientific">Yersinia frederiksenii</name>
    <dbReference type="NCBI Taxonomy" id="29484"/>
    <lineage>
        <taxon>Bacteria</taxon>
        <taxon>Pseudomonadati</taxon>
        <taxon>Pseudomonadota</taxon>
        <taxon>Gammaproteobacteria</taxon>
        <taxon>Enterobacterales</taxon>
        <taxon>Yersiniaceae</taxon>
        <taxon>Yersinia</taxon>
    </lineage>
</organism>
<proteinExistence type="predicted"/>
<dbReference type="AlphaFoldDB" id="A0AAI9EMI4"/>
<gene>
    <name evidence="1" type="ORF">ERS008524_01574</name>
</gene>
<reference evidence="1 2" key="1">
    <citation type="submission" date="2015-03" db="EMBL/GenBank/DDBJ databases">
        <authorList>
            <consortium name="Pathogen Informatics"/>
            <person name="Murphy D."/>
        </authorList>
    </citation>
    <scope>NUCLEOTIDE SEQUENCE [LARGE SCALE GENOMIC DNA]</scope>
    <source>
        <strain evidence="1 2">3400/83</strain>
    </source>
</reference>
<comment type="caution">
    <text evidence="1">The sequence shown here is derived from an EMBL/GenBank/DDBJ whole genome shotgun (WGS) entry which is preliminary data.</text>
</comment>
<dbReference type="EMBL" id="CGCB01000007">
    <property type="protein sequence ID" value="CFQ96709.1"/>
    <property type="molecule type" value="Genomic_DNA"/>
</dbReference>
<name>A0AAI9EMI4_YERFR</name>
<protein>
    <submittedName>
        <fullName evidence="1">Uncharacterized protein</fullName>
    </submittedName>
</protein>
<accession>A0AAI9EMI4</accession>